<feature type="compositionally biased region" description="Gly residues" evidence="1">
    <location>
        <begin position="107"/>
        <end position="118"/>
    </location>
</feature>
<evidence type="ECO:0000256" key="1">
    <source>
        <dbReference type="SAM" id="MobiDB-lite"/>
    </source>
</evidence>
<feature type="region of interest" description="Disordered" evidence="1">
    <location>
        <begin position="96"/>
        <end position="121"/>
    </location>
</feature>
<proteinExistence type="predicted"/>
<sequence>MPYKIIKGEGSRPWKIVKGGGEVVGTSESKEDAESSMKARYAGEKFTNDDVLSFSEQYKCSYADAYRIFEHNSISTLSENDVKNCKIGVDEFGGEGSGNFGHAGRPGEIGGSGEGGGKSKVPVKRATVDDIGSHLNDIANTSNEKLFASAKARREAAESKFGKETADLYNDKQLKDAMMQYEPG</sequence>
<dbReference type="EMBL" id="MT141391">
    <property type="protein sequence ID" value="QJA59983.1"/>
    <property type="molecule type" value="Genomic_DNA"/>
</dbReference>
<reference evidence="2" key="1">
    <citation type="submission" date="2020-03" db="EMBL/GenBank/DDBJ databases">
        <title>The deep terrestrial virosphere.</title>
        <authorList>
            <person name="Holmfeldt K."/>
            <person name="Nilsson E."/>
            <person name="Simone D."/>
            <person name="Lopez-Fernandez M."/>
            <person name="Wu X."/>
            <person name="de Brujin I."/>
            <person name="Lundin D."/>
            <person name="Andersson A."/>
            <person name="Bertilsson S."/>
            <person name="Dopson M."/>
        </authorList>
    </citation>
    <scope>NUCLEOTIDE SEQUENCE</scope>
    <source>
        <strain evidence="2">MM415B01211</strain>
    </source>
</reference>
<name>A0A6M3IRB9_9ZZZZ</name>
<evidence type="ECO:0000313" key="2">
    <source>
        <dbReference type="EMBL" id="QJA59983.1"/>
    </source>
</evidence>
<accession>A0A6M3IRB9</accession>
<gene>
    <name evidence="2" type="ORF">MM415B01211_0015</name>
</gene>
<organism evidence="2">
    <name type="scientific">viral metagenome</name>
    <dbReference type="NCBI Taxonomy" id="1070528"/>
    <lineage>
        <taxon>unclassified sequences</taxon>
        <taxon>metagenomes</taxon>
        <taxon>organismal metagenomes</taxon>
    </lineage>
</organism>
<protein>
    <submittedName>
        <fullName evidence="2">Uncharacterized protein</fullName>
    </submittedName>
</protein>
<dbReference type="AlphaFoldDB" id="A0A6M3IRB9"/>